<gene>
    <name evidence="1" type="ORF">GCM10009037_12190</name>
</gene>
<keyword evidence="2" id="KW-1185">Reference proteome</keyword>
<name>A0A830FBG1_9EURY</name>
<accession>A0A830FBG1</accession>
<comment type="caution">
    <text evidence="1">The sequence shown here is derived from an EMBL/GenBank/DDBJ whole genome shotgun (WGS) entry which is preliminary data.</text>
</comment>
<organism evidence="1 2">
    <name type="scientific">Halarchaeum grantii</name>
    <dbReference type="NCBI Taxonomy" id="1193105"/>
    <lineage>
        <taxon>Archaea</taxon>
        <taxon>Methanobacteriati</taxon>
        <taxon>Methanobacteriota</taxon>
        <taxon>Stenosarchaea group</taxon>
        <taxon>Halobacteria</taxon>
        <taxon>Halobacteriales</taxon>
        <taxon>Halobacteriaceae</taxon>
    </lineage>
</organism>
<proteinExistence type="predicted"/>
<reference evidence="1 2" key="1">
    <citation type="journal article" date="2019" name="Int. J. Syst. Evol. Microbiol.">
        <title>The Global Catalogue of Microorganisms (GCM) 10K type strain sequencing project: providing services to taxonomists for standard genome sequencing and annotation.</title>
        <authorList>
            <consortium name="The Broad Institute Genomics Platform"/>
            <consortium name="The Broad Institute Genome Sequencing Center for Infectious Disease"/>
            <person name="Wu L."/>
            <person name="Ma J."/>
        </authorList>
    </citation>
    <scope>NUCLEOTIDE SEQUENCE [LARGE SCALE GENOMIC DNA]</scope>
    <source>
        <strain evidence="1 2">JCM 19585</strain>
    </source>
</reference>
<dbReference type="Proteomes" id="UP000628840">
    <property type="component" value="Unassembled WGS sequence"/>
</dbReference>
<dbReference type="GeneID" id="55824253"/>
<protein>
    <submittedName>
        <fullName evidence="1">Uncharacterized protein</fullName>
    </submittedName>
</protein>
<dbReference type="RefSeq" id="WP_123076984.1">
    <property type="nucleotide sequence ID" value="NZ_BMPF01000002.1"/>
</dbReference>
<dbReference type="OrthoDB" id="333484at2157"/>
<evidence type="ECO:0000313" key="1">
    <source>
        <dbReference type="EMBL" id="GGL30077.1"/>
    </source>
</evidence>
<sequence>MKRLIIHGDPGVRNGAVIERDGDEKVLFGVTRNGDWHGPERVQLWCVMGDREEYEDYEKRNYIPHWLDVETVDAEDVTVVTESETSLSFD</sequence>
<dbReference type="Pfam" id="PF23384">
    <property type="entry name" value="DUF7098"/>
    <property type="match status" value="1"/>
</dbReference>
<dbReference type="EMBL" id="BMPF01000002">
    <property type="protein sequence ID" value="GGL30077.1"/>
    <property type="molecule type" value="Genomic_DNA"/>
</dbReference>
<dbReference type="NCBIfam" id="NF045545">
    <property type="entry name" value="HAH_0734_fam"/>
    <property type="match status" value="1"/>
</dbReference>
<dbReference type="AlphaFoldDB" id="A0A830FBG1"/>
<evidence type="ECO:0000313" key="2">
    <source>
        <dbReference type="Proteomes" id="UP000628840"/>
    </source>
</evidence>
<dbReference type="InterPro" id="IPR054623">
    <property type="entry name" value="HAH_0734-like"/>
</dbReference>